<dbReference type="SUPFAM" id="SSF47923">
    <property type="entry name" value="Ypt/Rab-GAP domain of gyp1p"/>
    <property type="match status" value="2"/>
</dbReference>
<dbReference type="EMBL" id="BMAV01015810">
    <property type="protein sequence ID" value="GFY66038.1"/>
    <property type="molecule type" value="Genomic_DNA"/>
</dbReference>
<comment type="caution">
    <text evidence="4">The sequence shown here is derived from an EMBL/GenBank/DDBJ whole genome shotgun (WGS) entry which is preliminary data.</text>
</comment>
<gene>
    <name evidence="4" type="primary">TBC1D5</name>
    <name evidence="4" type="ORF">TNIN_393841</name>
</gene>
<dbReference type="PANTHER" id="PTHR22957:SF337">
    <property type="entry name" value="TBC1 DOMAIN FAMILY MEMBER 5"/>
    <property type="match status" value="1"/>
</dbReference>
<dbReference type="Gene3D" id="1.10.8.270">
    <property type="entry name" value="putative rabgap domain of human tbc1 domain family member 14 like domains"/>
    <property type="match status" value="1"/>
</dbReference>
<dbReference type="SMART" id="SM00164">
    <property type="entry name" value="TBC"/>
    <property type="match status" value="1"/>
</dbReference>
<dbReference type="GO" id="GO:0005096">
    <property type="term" value="F:GTPase activator activity"/>
    <property type="evidence" value="ECO:0007669"/>
    <property type="project" value="UniProtKB-KW"/>
</dbReference>
<dbReference type="PROSITE" id="PS50086">
    <property type="entry name" value="TBC_RABGAP"/>
    <property type="match status" value="1"/>
</dbReference>
<evidence type="ECO:0000313" key="4">
    <source>
        <dbReference type="EMBL" id="GFY66038.1"/>
    </source>
</evidence>
<reference evidence="4" key="1">
    <citation type="submission" date="2020-08" db="EMBL/GenBank/DDBJ databases">
        <title>Multicomponent nature underlies the extraordinary mechanical properties of spider dragline silk.</title>
        <authorList>
            <person name="Kono N."/>
            <person name="Nakamura H."/>
            <person name="Mori M."/>
            <person name="Yoshida Y."/>
            <person name="Ohtoshi R."/>
            <person name="Malay A.D."/>
            <person name="Moran D.A.P."/>
            <person name="Tomita M."/>
            <person name="Numata K."/>
            <person name="Arakawa K."/>
        </authorList>
    </citation>
    <scope>NUCLEOTIDE SEQUENCE</scope>
</reference>
<sequence>MVFRCFDLWMKNHITISIIFVEILDTLDSFQAEKRFIMVTRAIEATNLLGSNFDCMQYDESISQYQKEWDSLFSNKYYLEKLKSYAMKGTLKSSHFRSICWKIFLHCLPEDQQMWIEAVKSQRKLYEEIMDKFDTNPREVDSLDITVNNPLSQSQQSPWNQYFQDTELKITIQQDVVRTFPEIEFFHTPNIQKMMINILFSYAREFPELSYKQGMHELLAPIIFVLHYDQQAYLQASETGDLELEIHILLNQNYIEHDAFFMFSQLMESVEAWYTMADFHSKHMKYITAEPFSQSTAVPSNLLGRKLKRIYEQLLKHHDTELFLYFEQMEITPQIFGIRWLRLLFGREFSIHDLLIIWDAIFADSNTFELVDHIFVAMLISIRELLLQGDYASCLNYLMHFPNVVDVHYIVNLALHLRDPDCVKRPDGNSANILNPLHLKTFKNAADKSFSKNCPPGTVKTTKALTVSNKHSETRPKSLSIVGVNVLRNKNELSTSGTQARASSISERILNASSSDPDDLNNSFEFFNSATPNTESKCASFTLPRTCIRNVMENRNHKFRPADISQNLGKFSEKNSTSDTTCREMVPLVSSSTNSSMRSEYPVKKDCKTSQKETTEEIKFLKTQISEFKLMNEYCTQEITQNLEKLQGSMMRQSLLCEDDMFIALAGIKRARDILKGTVNFTEEVRGNILNPHCVISSNHSKSSHGISPNIPQEEHNHDAVCSKNCSSSNESVKKSMFVKICAKEEVKIESIDCAVSDSVIKMLDSKSIQDHEGSLSDYFKKSLSIKSHSQS</sequence>
<dbReference type="FunFam" id="1.10.8.270:FF:000011">
    <property type="entry name" value="TBC1 domain family member 5"/>
    <property type="match status" value="1"/>
</dbReference>
<name>A0A8X6Y5H4_9ARAC</name>
<evidence type="ECO:0000259" key="3">
    <source>
        <dbReference type="PROSITE" id="PS50086"/>
    </source>
</evidence>
<dbReference type="GO" id="GO:0005737">
    <property type="term" value="C:cytoplasm"/>
    <property type="evidence" value="ECO:0007669"/>
    <property type="project" value="UniProtKB-ARBA"/>
</dbReference>
<keyword evidence="1" id="KW-0343">GTPase activation</keyword>
<protein>
    <submittedName>
        <fullName evidence="4">TBC1 domain family member 5</fullName>
    </submittedName>
</protein>
<dbReference type="OrthoDB" id="27140at2759"/>
<evidence type="ECO:0000256" key="1">
    <source>
        <dbReference type="ARBA" id="ARBA00022468"/>
    </source>
</evidence>
<proteinExistence type="predicted"/>
<keyword evidence="5" id="KW-1185">Reference proteome</keyword>
<dbReference type="Proteomes" id="UP000886998">
    <property type="component" value="Unassembled WGS sequence"/>
</dbReference>
<dbReference type="InterPro" id="IPR000195">
    <property type="entry name" value="Rab-GAP-TBC_dom"/>
</dbReference>
<dbReference type="FunFam" id="1.10.472.80:FF:000038">
    <property type="entry name" value="TBC1 domain family member 5"/>
    <property type="match status" value="1"/>
</dbReference>
<organism evidence="4 5">
    <name type="scientific">Trichonephila inaurata madagascariensis</name>
    <dbReference type="NCBI Taxonomy" id="2747483"/>
    <lineage>
        <taxon>Eukaryota</taxon>
        <taxon>Metazoa</taxon>
        <taxon>Ecdysozoa</taxon>
        <taxon>Arthropoda</taxon>
        <taxon>Chelicerata</taxon>
        <taxon>Arachnida</taxon>
        <taxon>Araneae</taxon>
        <taxon>Araneomorphae</taxon>
        <taxon>Entelegynae</taxon>
        <taxon>Araneoidea</taxon>
        <taxon>Nephilidae</taxon>
        <taxon>Trichonephila</taxon>
        <taxon>Trichonephila inaurata</taxon>
    </lineage>
</organism>
<dbReference type="Gene3D" id="1.10.472.80">
    <property type="entry name" value="Ypt/Rab-GAP domain of gyp1p, domain 3"/>
    <property type="match status" value="1"/>
</dbReference>
<dbReference type="InterPro" id="IPR035969">
    <property type="entry name" value="Rab-GAP_TBC_sf"/>
</dbReference>
<dbReference type="AlphaFoldDB" id="A0A8X6Y5H4"/>
<accession>A0A8X6Y5H4</accession>
<feature type="compositionally biased region" description="Polar residues" evidence="2">
    <location>
        <begin position="589"/>
        <end position="598"/>
    </location>
</feature>
<dbReference type="Pfam" id="PF00566">
    <property type="entry name" value="RabGAP-TBC"/>
    <property type="match status" value="1"/>
</dbReference>
<evidence type="ECO:0000256" key="2">
    <source>
        <dbReference type="SAM" id="MobiDB-lite"/>
    </source>
</evidence>
<feature type="domain" description="Rab-GAP TBC" evidence="3">
    <location>
        <begin position="91"/>
        <end position="365"/>
    </location>
</feature>
<evidence type="ECO:0000313" key="5">
    <source>
        <dbReference type="Proteomes" id="UP000886998"/>
    </source>
</evidence>
<feature type="region of interest" description="Disordered" evidence="2">
    <location>
        <begin position="589"/>
        <end position="608"/>
    </location>
</feature>
<dbReference type="PANTHER" id="PTHR22957">
    <property type="entry name" value="TBC1 DOMAIN FAMILY MEMBER GTPASE-ACTIVATING PROTEIN"/>
    <property type="match status" value="1"/>
</dbReference>